<feature type="region of interest" description="Disordered" evidence="21">
    <location>
        <begin position="864"/>
        <end position="889"/>
    </location>
</feature>
<dbReference type="GO" id="GO:0007026">
    <property type="term" value="P:negative regulation of microtubule depolymerization"/>
    <property type="evidence" value="ECO:0007669"/>
    <property type="project" value="UniProtKB-ARBA"/>
</dbReference>
<feature type="compositionally biased region" description="Polar residues" evidence="21">
    <location>
        <begin position="586"/>
        <end position="600"/>
    </location>
</feature>
<dbReference type="Gene3D" id="1.25.10.10">
    <property type="entry name" value="Leucine-rich Repeat Variant"/>
    <property type="match status" value="4"/>
</dbReference>
<evidence type="ECO:0000256" key="21">
    <source>
        <dbReference type="SAM" id="MobiDB-lite"/>
    </source>
</evidence>
<dbReference type="Pfam" id="PF21040">
    <property type="entry name" value="CEP104-like_TOG"/>
    <property type="match status" value="1"/>
</dbReference>
<gene>
    <name evidence="24" type="primary">Clasp2</name>
</gene>
<feature type="compositionally biased region" description="Polar residues" evidence="21">
    <location>
        <begin position="1145"/>
        <end position="1166"/>
    </location>
</feature>
<feature type="region of interest" description="Disordered" evidence="21">
    <location>
        <begin position="1196"/>
        <end position="1239"/>
    </location>
</feature>
<feature type="repeat" description="HEAT" evidence="20">
    <location>
        <begin position="168"/>
        <end position="206"/>
    </location>
</feature>
<evidence type="ECO:0000256" key="10">
    <source>
        <dbReference type="ARBA" id="ARBA00022737"/>
    </source>
</evidence>
<evidence type="ECO:0000256" key="16">
    <source>
        <dbReference type="ARBA" id="ARBA00023328"/>
    </source>
</evidence>
<feature type="domain" description="TOG" evidence="22">
    <location>
        <begin position="317"/>
        <end position="550"/>
    </location>
</feature>
<feature type="compositionally biased region" description="Polar residues" evidence="21">
    <location>
        <begin position="568"/>
        <end position="577"/>
    </location>
</feature>
<dbReference type="SUPFAM" id="SSF48371">
    <property type="entry name" value="ARM repeat"/>
    <property type="match status" value="2"/>
</dbReference>
<evidence type="ECO:0000256" key="11">
    <source>
        <dbReference type="ARBA" id="ARBA00022776"/>
    </source>
</evidence>
<dbReference type="InterPro" id="IPR011989">
    <property type="entry name" value="ARM-like"/>
</dbReference>
<keyword evidence="7" id="KW-0963">Cytoplasm</keyword>
<dbReference type="InterPro" id="IPR021133">
    <property type="entry name" value="HEAT_type_2"/>
</dbReference>
<dbReference type="InterPro" id="IPR048491">
    <property type="entry name" value="XMAP215_CLASP_TOG"/>
</dbReference>
<evidence type="ECO:0000256" key="9">
    <source>
        <dbReference type="ARBA" id="ARBA00022701"/>
    </source>
</evidence>
<protein>
    <recommendedName>
        <fullName evidence="18">CLIP-associating protein 1</fullName>
    </recommendedName>
    <alternativeName>
        <fullName evidence="19">Cytoplasmic linker-associated protein 1</fullName>
    </alternativeName>
</protein>
<evidence type="ECO:0000256" key="17">
    <source>
        <dbReference type="ARBA" id="ARBA00055763"/>
    </source>
</evidence>
<dbReference type="SMART" id="SM01349">
    <property type="entry name" value="TOG"/>
    <property type="match status" value="4"/>
</dbReference>
<feature type="region of interest" description="Disordered" evidence="21">
    <location>
        <begin position="650"/>
        <end position="704"/>
    </location>
</feature>
<feature type="domain" description="TOG" evidence="22">
    <location>
        <begin position="891"/>
        <end position="1129"/>
    </location>
</feature>
<dbReference type="InterPro" id="IPR034085">
    <property type="entry name" value="TOG"/>
</dbReference>
<dbReference type="Pfam" id="PF12348">
    <property type="entry name" value="CLASP_N"/>
    <property type="match status" value="1"/>
</dbReference>
<name>A0AAX6R1Q7_HETGA</name>
<feature type="region of interest" description="Disordered" evidence="21">
    <location>
        <begin position="723"/>
        <end position="794"/>
    </location>
</feature>
<proteinExistence type="inferred from homology"/>
<dbReference type="Pfam" id="PF21041">
    <property type="entry name" value="XMAP215_CLASP_TOG"/>
    <property type="match status" value="1"/>
</dbReference>
<keyword evidence="15" id="KW-0131">Cell cycle</keyword>
<keyword evidence="16" id="KW-0137">Centromere</keyword>
<evidence type="ECO:0000256" key="4">
    <source>
        <dbReference type="ARBA" id="ARBA00004629"/>
    </source>
</evidence>
<evidence type="ECO:0000256" key="18">
    <source>
        <dbReference type="ARBA" id="ARBA00071710"/>
    </source>
</evidence>
<dbReference type="Pfam" id="PF23271">
    <property type="entry name" value="HEAT_GCN1"/>
    <property type="match status" value="1"/>
</dbReference>
<evidence type="ECO:0000256" key="3">
    <source>
        <dbReference type="ARBA" id="ARBA00004601"/>
    </source>
</evidence>
<dbReference type="FunFam" id="1.25.10.10:FF:000001">
    <property type="entry name" value="CLIP-associating protein 1 isoform 2"/>
    <property type="match status" value="1"/>
</dbReference>
<keyword evidence="8" id="KW-0132">Cell division</keyword>
<dbReference type="Proteomes" id="UP000694906">
    <property type="component" value="Unplaced"/>
</dbReference>
<dbReference type="InterPro" id="IPR024395">
    <property type="entry name" value="CLASP_N_dom"/>
</dbReference>
<evidence type="ECO:0000256" key="13">
    <source>
        <dbReference type="ARBA" id="ARBA00023034"/>
    </source>
</evidence>
<evidence type="ECO:0000313" key="24">
    <source>
        <dbReference type="RefSeq" id="XP_012932459.1"/>
    </source>
</evidence>
<evidence type="ECO:0000259" key="22">
    <source>
        <dbReference type="SMART" id="SM01349"/>
    </source>
</evidence>
<dbReference type="InterPro" id="IPR016024">
    <property type="entry name" value="ARM-type_fold"/>
</dbReference>
<feature type="compositionally biased region" description="Low complexity" evidence="21">
    <location>
        <begin position="549"/>
        <end position="567"/>
    </location>
</feature>
<dbReference type="GO" id="GO:0008017">
    <property type="term" value="F:microtubule binding"/>
    <property type="evidence" value="ECO:0007669"/>
    <property type="project" value="UniProtKB-ARBA"/>
</dbReference>
<feature type="compositionally biased region" description="Low complexity" evidence="21">
    <location>
        <begin position="871"/>
        <end position="885"/>
    </location>
</feature>
<evidence type="ECO:0000256" key="1">
    <source>
        <dbReference type="ARBA" id="ARBA00004186"/>
    </source>
</evidence>
<dbReference type="PROSITE" id="PS50077">
    <property type="entry name" value="HEAT_REPEAT"/>
    <property type="match status" value="1"/>
</dbReference>
<comment type="function">
    <text evidence="17">Microtubule plus-end tracking protein that promotes the stabilization of dynamic microtubules. Involved in the nucleation of noncentrosomal microtubules originating from the trans-Golgi network (TGN). Required for the polarization of the cytoplasmic microtubule arrays in migrating cells towards the leading edge of the cell. May act at the cell cortex to enhance the frequency of rescue of depolymerizing microtubules by attaching their plus-ends to cortical platforms composed of ERC1 and PHLDB2. This cortical microtubule stabilizing activity is regulated at least in part by phosphatidylinositol 3-kinase signaling. Also performs a similar stabilizing function at the kinetochore which is essential for the bipolar alignment of chromosomes on the mitotic spindle.</text>
</comment>
<organism evidence="23 24">
    <name type="scientific">Heterocephalus glaber</name>
    <name type="common">Naked mole rat</name>
    <dbReference type="NCBI Taxonomy" id="10181"/>
    <lineage>
        <taxon>Eukaryota</taxon>
        <taxon>Metazoa</taxon>
        <taxon>Chordata</taxon>
        <taxon>Craniata</taxon>
        <taxon>Vertebrata</taxon>
        <taxon>Euteleostomi</taxon>
        <taxon>Mammalia</taxon>
        <taxon>Eutheria</taxon>
        <taxon>Euarchontoglires</taxon>
        <taxon>Glires</taxon>
        <taxon>Rodentia</taxon>
        <taxon>Hystricomorpha</taxon>
        <taxon>Bathyergidae</taxon>
        <taxon>Heterocephalus</taxon>
    </lineage>
</organism>
<comment type="subcellular location">
    <subcellularLocation>
        <location evidence="4">Chromosome</location>
        <location evidence="4">Centromere</location>
        <location evidence="4">Kinetochore</location>
    </subcellularLocation>
    <subcellularLocation>
        <location evidence="2">Cytoplasm</location>
        <location evidence="2">Cytoskeleton</location>
        <location evidence="2">Microtubule organizing center</location>
        <location evidence="2">Centrosome</location>
    </subcellularLocation>
    <subcellularLocation>
        <location evidence="1">Cytoplasm</location>
        <location evidence="1">Cytoskeleton</location>
        <location evidence="1">Spindle</location>
    </subcellularLocation>
    <subcellularLocation>
        <location evidence="3">Golgi apparatus</location>
        <location evidence="3">trans-Golgi network</location>
    </subcellularLocation>
</comment>
<feature type="compositionally biased region" description="Polar residues" evidence="21">
    <location>
        <begin position="669"/>
        <end position="678"/>
    </location>
</feature>
<dbReference type="FunFam" id="1.25.10.10:FF:000031">
    <property type="entry name" value="CLIP-associating protein 1 isoform 2"/>
    <property type="match status" value="1"/>
</dbReference>
<keyword evidence="11" id="KW-0498">Mitosis</keyword>
<keyword evidence="12" id="KW-0995">Kinetochore</keyword>
<keyword evidence="14" id="KW-0206">Cytoskeleton</keyword>
<reference evidence="24" key="1">
    <citation type="submission" date="2025-08" db="UniProtKB">
        <authorList>
            <consortium name="RefSeq"/>
        </authorList>
    </citation>
    <scope>IDENTIFICATION</scope>
</reference>
<evidence type="ECO:0000256" key="7">
    <source>
        <dbReference type="ARBA" id="ARBA00022490"/>
    </source>
</evidence>
<dbReference type="InterPro" id="IPR057546">
    <property type="entry name" value="HEAT_GCN1"/>
</dbReference>
<evidence type="ECO:0000256" key="19">
    <source>
        <dbReference type="ARBA" id="ARBA00083433"/>
    </source>
</evidence>
<evidence type="ECO:0000256" key="20">
    <source>
        <dbReference type="PROSITE-ProRule" id="PRU00103"/>
    </source>
</evidence>
<feature type="compositionally biased region" description="Gly residues" evidence="21">
    <location>
        <begin position="280"/>
        <end position="294"/>
    </location>
</feature>
<dbReference type="GO" id="GO:0030010">
    <property type="term" value="P:establishment of cell polarity"/>
    <property type="evidence" value="ECO:0007669"/>
    <property type="project" value="UniProtKB-ARBA"/>
</dbReference>
<accession>A0AAX6R1Q7</accession>
<dbReference type="PANTHER" id="PTHR21567:SF30">
    <property type="entry name" value="CLIP-ASSOCIATING PROTEIN 2"/>
    <property type="match status" value="1"/>
</dbReference>
<dbReference type="GO" id="GO:0005876">
    <property type="term" value="C:spindle microtubule"/>
    <property type="evidence" value="ECO:0007669"/>
    <property type="project" value="TreeGrafter"/>
</dbReference>
<dbReference type="GO" id="GO:0005881">
    <property type="term" value="C:cytoplasmic microtubule"/>
    <property type="evidence" value="ECO:0007669"/>
    <property type="project" value="TreeGrafter"/>
</dbReference>
<dbReference type="GO" id="GO:0045180">
    <property type="term" value="C:basal cortex"/>
    <property type="evidence" value="ECO:0007669"/>
    <property type="project" value="TreeGrafter"/>
</dbReference>
<keyword evidence="10" id="KW-0677">Repeat</keyword>
<comment type="similarity">
    <text evidence="5">Belongs to the CLASP family.</text>
</comment>
<dbReference type="GO" id="GO:0090307">
    <property type="term" value="P:mitotic spindle assembly"/>
    <property type="evidence" value="ECO:0007669"/>
    <property type="project" value="TreeGrafter"/>
</dbReference>
<evidence type="ECO:0000256" key="5">
    <source>
        <dbReference type="ARBA" id="ARBA00009549"/>
    </source>
</evidence>
<feature type="compositionally biased region" description="Polar residues" evidence="21">
    <location>
        <begin position="1124"/>
        <end position="1136"/>
    </location>
</feature>
<evidence type="ECO:0000256" key="8">
    <source>
        <dbReference type="ARBA" id="ARBA00022618"/>
    </source>
</evidence>
<dbReference type="FunFam" id="1.25.10.10:FF:000006">
    <property type="entry name" value="CLIP-associating protein 1 isoform 2"/>
    <property type="match status" value="1"/>
</dbReference>
<feature type="compositionally biased region" description="Polar residues" evidence="21">
    <location>
        <begin position="685"/>
        <end position="699"/>
    </location>
</feature>
<dbReference type="GO" id="GO:0051301">
    <property type="term" value="P:cell division"/>
    <property type="evidence" value="ECO:0007669"/>
    <property type="project" value="UniProtKB-KW"/>
</dbReference>
<evidence type="ECO:0000256" key="6">
    <source>
        <dbReference type="ARBA" id="ARBA00022454"/>
    </source>
</evidence>
<dbReference type="FunFam" id="1.25.10.10:FF:000005">
    <property type="entry name" value="CLIP-associating protein 1 isoform 2"/>
    <property type="match status" value="1"/>
</dbReference>
<dbReference type="GO" id="GO:0005794">
    <property type="term" value="C:Golgi apparatus"/>
    <property type="evidence" value="ECO:0007669"/>
    <property type="project" value="UniProtKB-SubCell"/>
</dbReference>
<dbReference type="GO" id="GO:0040001">
    <property type="term" value="P:establishment of mitotic spindle localization"/>
    <property type="evidence" value="ECO:0007669"/>
    <property type="project" value="TreeGrafter"/>
</dbReference>
<feature type="region of interest" description="Disordered" evidence="21">
    <location>
        <begin position="547"/>
        <end position="601"/>
    </location>
</feature>
<evidence type="ECO:0000256" key="15">
    <source>
        <dbReference type="ARBA" id="ARBA00023306"/>
    </source>
</evidence>
<keyword evidence="23" id="KW-1185">Reference proteome</keyword>
<keyword evidence="6" id="KW-0158">Chromosome</keyword>
<dbReference type="GO" id="GO:0005813">
    <property type="term" value="C:centrosome"/>
    <property type="evidence" value="ECO:0007669"/>
    <property type="project" value="UniProtKB-SubCell"/>
</dbReference>
<evidence type="ECO:0000256" key="12">
    <source>
        <dbReference type="ARBA" id="ARBA00022838"/>
    </source>
</evidence>
<sequence length="1538" mass="168406">MEPRSMEYFCAQVLQKDVGGRLQVGQELLLYLGNPGAIPDLEEDQSRLGKTVDSLTGWVGSSNYRVSLMGLDILSAFVDRLSTRFKSYVAMVIVALIDRMGDAKDKVRDEAQTLILKLMDQVAPPMYIWEQLASGFKHKNFRSREGVCLCLIETLNIFGVQHLVISKLVPHLCILFGDSNSQVRDAAILAIVEIYKHVGEKMRIDLFKRGIPSTRLEMIFAKFDEVQNSGGMILSVSKDKSFDDEESVDGNRPSSAASAFKVPAPKTSGNPVNSARKPGSAGGPKVGGASKEGGAGAVDEDDFIKAFTDVPSIQIYSSRELEETLNKIREILSDDKHDWDQRANALKKIRSLLVAGAAQYDCFFQHLRLLDGALKLSAKDLRSQVVREACITVAHLSTVLGNKFDHGAEAIVPTLFNLVPNSAKVMATSGCAAIRFIIRHTHVPRLIPLITSNCTSKSVPVRRRSFEFLDLLLQEWQTHSLERHATVLVETIKKGIHDADAEARVEARKTYMGLRNHFPGEAETLYNSLEPSYQKSLQTYLKSSGSVASLPQSDRSSSSSQESLNRPFSSKWSTANPSAVAGRVSAGNSKATSLPGSLQRSRSDIDVNAAAGAKAHHAAGQTVRSGRLGAGALNPGSYASLGRVRAKLSAPLTGMGNAKTDSRGRSRTKMVSQSQRSSSPDKNEGSQSANTIGAGSRSGSPGRVLTTTALSTVSSGVQRVLVSSASAQKRSKIPRSQGCSREASPSRLSVARSSRIPRPSVSQGCSREASRESSRDTSPVRSFQPLASRHHSRSTGALYAPDVYGASGPGYGISQSSRLSSSVSAMRVLNTGSDVEEAVADALLLGDIRTKKKPARRRYDYGVHSDDDANSDASSACSERSYSSRNGSIPTYMRQTEDVAEVLNRCASSNWSERKEGLLGLQNLLKNQRTLSRVELKRLCEIFTRMFADPHGKRVFSMFLETLVDFIQVHKDDLQDWLFVLLTQLLKKMGADLLGSVQAKVQKALDVTRESFPNDLQFNILMRFTVDQTQTPSLKVKVAILKYIETLAKQMDPGDFINSSETRLAVSRVITWTTEPKSSDVRKAAQSVLISLFELNTPEFTMLLGALPKTFQDGATKLLHNHLRNTGNGTQSSVGSPLTRPTPRSPANWSSPLTSPTNTSQNTLSPSAFDYDTENMNSEDIYSSLRGVTEAIQNFSFRSQEDMNEPLKRDSKKDDGDSICGGPGMSDPRAGGDATDSSQTTLDNKAALLHSMPAHSSPRSRDYNPYNYSDSISPFNKSALKEAMFDDDADQFPDDLSLDHSDLVAELLKELSNHNERVEERKIALYELMKLTQEESFSVWDEHFKTILLLLLETLGDKEPTIRALALKVLREILRHQPARFKNYAELTVMKTLEAHKDPHKEVVRSAEEAASVLATSISPEQCIKVLCPIIQTADYPINLAAIKMQTKVIERVSKETLNLLLPEIMPGLIQGYDNSESSVRKACVFCLVAVHAVIGDELKPHLSQLTGSKMKLLNLYIKRAQTGSGGADPTTDVSGQN</sequence>
<dbReference type="GO" id="GO:0072686">
    <property type="term" value="C:mitotic spindle"/>
    <property type="evidence" value="ECO:0007669"/>
    <property type="project" value="TreeGrafter"/>
</dbReference>
<dbReference type="CTD" id="23122"/>
<dbReference type="PANTHER" id="PTHR21567">
    <property type="entry name" value="CLASP"/>
    <property type="match status" value="1"/>
</dbReference>
<feature type="domain" description="TOG" evidence="22">
    <location>
        <begin position="1"/>
        <end position="232"/>
    </location>
</feature>
<keyword evidence="13" id="KW-0333">Golgi apparatus</keyword>
<evidence type="ECO:0000256" key="14">
    <source>
        <dbReference type="ARBA" id="ARBA00023212"/>
    </source>
</evidence>
<dbReference type="GO" id="GO:0000776">
    <property type="term" value="C:kinetochore"/>
    <property type="evidence" value="ECO:0007669"/>
    <property type="project" value="UniProtKB-KW"/>
</dbReference>
<feature type="domain" description="TOG" evidence="22">
    <location>
        <begin position="1295"/>
        <end position="1531"/>
    </location>
</feature>
<dbReference type="GeneID" id="101718384"/>
<feature type="compositionally biased region" description="Basic and acidic residues" evidence="21">
    <location>
        <begin position="1199"/>
        <end position="1216"/>
    </location>
</feature>
<keyword evidence="9" id="KW-0493">Microtubule</keyword>
<feature type="region of interest" description="Disordered" evidence="21">
    <location>
        <begin position="244"/>
        <end position="294"/>
    </location>
</feature>
<dbReference type="RefSeq" id="XP_012932459.1">
    <property type="nucleotide sequence ID" value="XM_013077005.2"/>
</dbReference>
<evidence type="ECO:0000313" key="23">
    <source>
        <dbReference type="Proteomes" id="UP000694906"/>
    </source>
</evidence>
<feature type="region of interest" description="Disordered" evidence="21">
    <location>
        <begin position="1122"/>
        <end position="1172"/>
    </location>
</feature>
<evidence type="ECO:0000256" key="2">
    <source>
        <dbReference type="ARBA" id="ARBA00004300"/>
    </source>
</evidence>